<dbReference type="HOGENOM" id="CLU_002865_6_3_1"/>
<dbReference type="PROSITE" id="PS00623">
    <property type="entry name" value="GMC_OXRED_1"/>
    <property type="match status" value="1"/>
</dbReference>
<evidence type="ECO:0000256" key="1">
    <source>
        <dbReference type="ARBA" id="ARBA00001974"/>
    </source>
</evidence>
<feature type="domain" description="Glucose-methanol-choline oxidoreductase N-terminal" evidence="8">
    <location>
        <begin position="71"/>
        <end position="94"/>
    </location>
</feature>
<dbReference type="InterPro" id="IPR036188">
    <property type="entry name" value="FAD/NAD-bd_sf"/>
</dbReference>
<evidence type="ECO:0000256" key="7">
    <source>
        <dbReference type="SAM" id="SignalP"/>
    </source>
</evidence>
<dbReference type="InterPro" id="IPR000172">
    <property type="entry name" value="GMC_OxRdtase_N"/>
</dbReference>
<feature type="domain" description="Glucose-methanol-choline oxidoreductase N-terminal" evidence="9">
    <location>
        <begin position="214"/>
        <end position="228"/>
    </location>
</feature>
<reference evidence="10" key="1">
    <citation type="submission" date="2009-02" db="EMBL/GenBank/DDBJ databases">
        <title>The Genome Sequence of Ajellomyces capsulatus strain G186AR.</title>
        <authorList>
            <consortium name="The Broad Institute Genome Sequencing Platform"/>
            <person name="Champion M."/>
            <person name="Cuomo C."/>
            <person name="Ma L.-J."/>
            <person name="Henn M.R."/>
            <person name="Sil A."/>
            <person name="Goldman B."/>
            <person name="Young S.K."/>
            <person name="Kodira C.D."/>
            <person name="Zeng Q."/>
            <person name="Koehrsen M."/>
            <person name="Alvarado L."/>
            <person name="Berlin A."/>
            <person name="Borenstein D."/>
            <person name="Chen Z."/>
            <person name="Engels R."/>
            <person name="Freedman E."/>
            <person name="Gellesch M."/>
            <person name="Goldberg J."/>
            <person name="Griggs A."/>
            <person name="Gujja S."/>
            <person name="Heiman D."/>
            <person name="Hepburn T."/>
            <person name="Howarth C."/>
            <person name="Jen D."/>
            <person name="Larson L."/>
            <person name="Lewis B."/>
            <person name="Mehta T."/>
            <person name="Park D."/>
            <person name="Pearson M."/>
            <person name="Roberts A."/>
            <person name="Saif S."/>
            <person name="Shea T."/>
            <person name="Shenoy N."/>
            <person name="Sisk P."/>
            <person name="Stolte C."/>
            <person name="Sykes S."/>
            <person name="Walk T."/>
            <person name="White J."/>
            <person name="Yandava C."/>
            <person name="Klein B."/>
            <person name="McEwen J.G."/>
            <person name="Puccia R."/>
            <person name="Goldman G.H."/>
            <person name="Felipe M.S."/>
            <person name="Nino-Vega G."/>
            <person name="San-Blas G."/>
            <person name="Taylor J."/>
            <person name="Mendoza L."/>
            <person name="Galagan J."/>
            <person name="Nusbaum C."/>
            <person name="Birren B."/>
        </authorList>
    </citation>
    <scope>NUCLEOTIDE SEQUENCE</scope>
    <source>
        <strain evidence="10">G186AR</strain>
    </source>
</reference>
<keyword evidence="4 5" id="KW-0274">FAD</keyword>
<comment type="similarity">
    <text evidence="2 6">Belongs to the GMC oxidoreductase family.</text>
</comment>
<dbReference type="EMBL" id="GG663366">
    <property type="protein sequence ID" value="EEH08138.1"/>
    <property type="molecule type" value="Genomic_DNA"/>
</dbReference>
<dbReference type="InParanoid" id="C0NJU7"/>
<evidence type="ECO:0000256" key="3">
    <source>
        <dbReference type="ARBA" id="ARBA00022630"/>
    </source>
</evidence>
<dbReference type="Gene3D" id="3.30.560.10">
    <property type="entry name" value="Glucose Oxidase, domain 3"/>
    <property type="match status" value="1"/>
</dbReference>
<evidence type="ECO:0000313" key="10">
    <source>
        <dbReference type="EMBL" id="EEH08138.1"/>
    </source>
</evidence>
<dbReference type="PROSITE" id="PS00624">
    <property type="entry name" value="GMC_OXRED_2"/>
    <property type="match status" value="1"/>
</dbReference>
<dbReference type="PANTHER" id="PTHR11552:SF147">
    <property type="entry name" value="CHOLINE DEHYDROGENASE, MITOCHONDRIAL"/>
    <property type="match status" value="1"/>
</dbReference>
<dbReference type="VEuPathDB" id="FungiDB:I7I50_07033"/>
<keyword evidence="11" id="KW-1185">Reference proteome</keyword>
<dbReference type="SUPFAM" id="SSF54373">
    <property type="entry name" value="FAD-linked reductases, C-terminal domain"/>
    <property type="match status" value="1"/>
</dbReference>
<name>C0NJU7_AJECG</name>
<dbReference type="Pfam" id="PF05199">
    <property type="entry name" value="GMC_oxred_C"/>
    <property type="match status" value="1"/>
</dbReference>
<protein>
    <submittedName>
        <fullName evidence="10">Glucose-methanol-choline oxidoreductase:GMC oxidoreductase</fullName>
    </submittedName>
</protein>
<dbReference type="GO" id="GO:0050660">
    <property type="term" value="F:flavin adenine dinucleotide binding"/>
    <property type="evidence" value="ECO:0007669"/>
    <property type="project" value="InterPro"/>
</dbReference>
<dbReference type="InterPro" id="IPR007867">
    <property type="entry name" value="GMC_OxRtase_C"/>
</dbReference>
<evidence type="ECO:0000259" key="8">
    <source>
        <dbReference type="PROSITE" id="PS00623"/>
    </source>
</evidence>
<dbReference type="PIRSF" id="PIRSF000137">
    <property type="entry name" value="Alcohol_oxidase"/>
    <property type="match status" value="1"/>
</dbReference>
<feature type="chain" id="PRO_5002899691" evidence="7">
    <location>
        <begin position="27"/>
        <end position="520"/>
    </location>
</feature>
<feature type="binding site" evidence="5">
    <location>
        <begin position="453"/>
        <end position="454"/>
    </location>
    <ligand>
        <name>FAD</name>
        <dbReference type="ChEBI" id="CHEBI:57692"/>
    </ligand>
</feature>
<proteinExistence type="inferred from homology"/>
<dbReference type="SUPFAM" id="SSF51905">
    <property type="entry name" value="FAD/NAD(P)-binding domain"/>
    <property type="match status" value="1"/>
</dbReference>
<dbReference type="STRING" id="447093.C0NJU7"/>
<comment type="cofactor">
    <cofactor evidence="1 5">
        <name>FAD</name>
        <dbReference type="ChEBI" id="CHEBI:57692"/>
    </cofactor>
</comment>
<sequence>MRRFISTRLPNWLLLLSFLLANAVDSSPTKPTTYIEDEYDFVICGGTAIDWNFLTVPQEHLDGRVLPYHRGRCLGGSSVINGLFYGRGSASVYDKWEELGNPGWGWHDVYPLFVKSTRFNAPDPDSGFDQRYKTWDPSAYANGPLDIGFQGYVPESGIAFIQACEAANIPIVNELNSGNNTGVKQAATGVVFTDQSTGRSRSVKARKEVILSLGAFQTPQLLMLSGIGPVSELDKFGIDHVLINENIGRNLDDHSVFSIMATVRRNASTSQMFASAGNTQAAQAEFYNNLTGPYTAPSGITNGFQMLLDDELESIGAHEIIAQGLTNRSHIEYLYESMWYPGGPTPYYIPDEDISYISLTASNLVAASRGNITLRSNSMSDAPKVNPNYYSHPVDRVLGIHAFKYLRKILAHPAFASFTVGPFYGEVSPGSSVSSDDDDAIFEYIKANTIPNWHASATTQMRPLEDGGVVDPRLKVYGIQNLRVADSSIIPLLPDVNIQGPVFMIGEKAAQMIREDWGDL</sequence>
<organism evidence="10 11">
    <name type="scientific">Ajellomyces capsulatus (strain G186AR / H82 / ATCC MYA-2454 / RMSCC 2432)</name>
    <name type="common">Darling's disease fungus</name>
    <name type="synonym">Histoplasma capsulatum</name>
    <dbReference type="NCBI Taxonomy" id="447093"/>
    <lineage>
        <taxon>Eukaryota</taxon>
        <taxon>Fungi</taxon>
        <taxon>Dikarya</taxon>
        <taxon>Ascomycota</taxon>
        <taxon>Pezizomycotina</taxon>
        <taxon>Eurotiomycetes</taxon>
        <taxon>Eurotiomycetidae</taxon>
        <taxon>Onygenales</taxon>
        <taxon>Ajellomycetaceae</taxon>
        <taxon>Histoplasma</taxon>
    </lineage>
</organism>
<keyword evidence="7" id="KW-0732">Signal</keyword>
<dbReference type="AlphaFoldDB" id="C0NJU7"/>
<dbReference type="PANTHER" id="PTHR11552">
    <property type="entry name" value="GLUCOSE-METHANOL-CHOLINE GMC OXIDOREDUCTASE"/>
    <property type="match status" value="1"/>
</dbReference>
<dbReference type="Gene3D" id="3.50.50.60">
    <property type="entry name" value="FAD/NAD(P)-binding domain"/>
    <property type="match status" value="2"/>
</dbReference>
<dbReference type="GO" id="GO:0016614">
    <property type="term" value="F:oxidoreductase activity, acting on CH-OH group of donors"/>
    <property type="evidence" value="ECO:0007669"/>
    <property type="project" value="InterPro"/>
</dbReference>
<keyword evidence="3 6" id="KW-0285">Flavoprotein</keyword>
<evidence type="ECO:0000256" key="4">
    <source>
        <dbReference type="ARBA" id="ARBA00022827"/>
    </source>
</evidence>
<evidence type="ECO:0000256" key="6">
    <source>
        <dbReference type="RuleBase" id="RU003968"/>
    </source>
</evidence>
<evidence type="ECO:0000259" key="9">
    <source>
        <dbReference type="PROSITE" id="PS00624"/>
    </source>
</evidence>
<dbReference type="InterPro" id="IPR012132">
    <property type="entry name" value="GMC_OxRdtase"/>
</dbReference>
<gene>
    <name evidence="10" type="ORF">HCBG_03427</name>
</gene>
<feature type="signal peptide" evidence="7">
    <location>
        <begin position="1"/>
        <end position="26"/>
    </location>
</feature>
<evidence type="ECO:0000313" key="11">
    <source>
        <dbReference type="Proteomes" id="UP000001631"/>
    </source>
</evidence>
<evidence type="ECO:0000256" key="5">
    <source>
        <dbReference type="PIRSR" id="PIRSR000137-2"/>
    </source>
</evidence>
<evidence type="ECO:0000256" key="2">
    <source>
        <dbReference type="ARBA" id="ARBA00010790"/>
    </source>
</evidence>
<accession>C0NJU7</accession>
<dbReference type="Proteomes" id="UP000001631">
    <property type="component" value="Unassembled WGS sequence"/>
</dbReference>
<dbReference type="Pfam" id="PF00732">
    <property type="entry name" value="GMC_oxred_N"/>
    <property type="match status" value="2"/>
</dbReference>
<dbReference type="GeneID" id="69036443"/>
<dbReference type="RefSeq" id="XP_045288619.1">
    <property type="nucleotide sequence ID" value="XM_045430476.1"/>
</dbReference>